<name>A0A852T377_9MICO</name>
<keyword evidence="3" id="KW-0645">Protease</keyword>
<dbReference type="InterPro" id="IPR001466">
    <property type="entry name" value="Beta-lactam-related"/>
</dbReference>
<reference evidence="3 4" key="1">
    <citation type="submission" date="2020-07" db="EMBL/GenBank/DDBJ databases">
        <title>Sequencing the genomes of 1000 actinobacteria strains.</title>
        <authorList>
            <person name="Klenk H.-P."/>
        </authorList>
    </citation>
    <scope>NUCLEOTIDE SEQUENCE [LARGE SCALE GENOMIC DNA]</scope>
    <source>
        <strain evidence="3 4">DSM 23871</strain>
    </source>
</reference>
<feature type="signal peptide" evidence="1">
    <location>
        <begin position="1"/>
        <end position="32"/>
    </location>
</feature>
<keyword evidence="4" id="KW-1185">Reference proteome</keyword>
<evidence type="ECO:0000313" key="4">
    <source>
        <dbReference type="Proteomes" id="UP000589620"/>
    </source>
</evidence>
<dbReference type="Proteomes" id="UP000589620">
    <property type="component" value="Unassembled WGS sequence"/>
</dbReference>
<proteinExistence type="predicted"/>
<dbReference type="Pfam" id="PF00144">
    <property type="entry name" value="Beta-lactamase"/>
    <property type="match status" value="1"/>
</dbReference>
<evidence type="ECO:0000313" key="3">
    <source>
        <dbReference type="EMBL" id="NYD75325.1"/>
    </source>
</evidence>
<dbReference type="PANTHER" id="PTHR46825:SF7">
    <property type="entry name" value="D-ALANYL-D-ALANINE CARBOXYPEPTIDASE"/>
    <property type="match status" value="1"/>
</dbReference>
<dbReference type="InterPro" id="IPR012338">
    <property type="entry name" value="Beta-lactam/transpept-like"/>
</dbReference>
<evidence type="ECO:0000259" key="2">
    <source>
        <dbReference type="Pfam" id="PF00144"/>
    </source>
</evidence>
<protein>
    <submittedName>
        <fullName evidence="3">D-alanyl-D-alanine carboxypeptidase</fullName>
        <ecNumber evidence="3">3.4.16.4</ecNumber>
    </submittedName>
</protein>
<dbReference type="PROSITE" id="PS51257">
    <property type="entry name" value="PROKAR_LIPOPROTEIN"/>
    <property type="match status" value="1"/>
</dbReference>
<organism evidence="3 4">
    <name type="scientific">Leifsonia soli</name>
    <dbReference type="NCBI Taxonomy" id="582665"/>
    <lineage>
        <taxon>Bacteria</taxon>
        <taxon>Bacillati</taxon>
        <taxon>Actinomycetota</taxon>
        <taxon>Actinomycetes</taxon>
        <taxon>Micrococcales</taxon>
        <taxon>Microbacteriaceae</taxon>
        <taxon>Leifsonia</taxon>
    </lineage>
</organism>
<dbReference type="Gene3D" id="3.40.710.10">
    <property type="entry name" value="DD-peptidase/beta-lactamase superfamily"/>
    <property type="match status" value="1"/>
</dbReference>
<keyword evidence="3" id="KW-0378">Hydrolase</keyword>
<sequence>MRRHTTFGRIALAATAGLVALVLSACTSTAGAKLPEQQKGGFDGAVEKRLSAAITDAMTLADASAGFAGVWAPWAGSWTTAQGTTTRGGSKPVSESMRFRVGQNTTPMTCTVLLQLVDEGEVGLDDPLTKWLPGLVGVEGVTLRELCQDTSGIGDYVAQLNPEFLMNPTRQWPALELASDGIAMQRVGKPGEKWGRSSTNAVLLGMALQNATSRSWQDLYKHYIFDKLGMTASSLPESAQFTVPGPHAAGYSAGLDGAGAIVCEPMRDVSSMSPSQGWTAGGVVSTVSDMKAFGQALASGSLLSEKSRAAQADGIAIGQSWERYGLGMELLGPLRGSSGAVPGYLSAVYTDPASGLTIVVALNNSTAGPGFAQLLAQRLASIVSKTPAKEKGAKVVASLPWSEQQTVDALTKAAPCPAKKAG</sequence>
<keyword evidence="1" id="KW-0732">Signal</keyword>
<dbReference type="EMBL" id="JACCBJ010000001">
    <property type="protein sequence ID" value="NYD75325.1"/>
    <property type="molecule type" value="Genomic_DNA"/>
</dbReference>
<dbReference type="RefSeq" id="WP_179457288.1">
    <property type="nucleotide sequence ID" value="NZ_BAAAPX010000001.1"/>
</dbReference>
<dbReference type="GO" id="GO:0009002">
    <property type="term" value="F:serine-type D-Ala-D-Ala carboxypeptidase activity"/>
    <property type="evidence" value="ECO:0007669"/>
    <property type="project" value="UniProtKB-EC"/>
</dbReference>
<feature type="chain" id="PRO_5032473516" evidence="1">
    <location>
        <begin position="33"/>
        <end position="422"/>
    </location>
</feature>
<dbReference type="PANTHER" id="PTHR46825">
    <property type="entry name" value="D-ALANYL-D-ALANINE-CARBOXYPEPTIDASE/ENDOPEPTIDASE AMPH"/>
    <property type="match status" value="1"/>
</dbReference>
<feature type="domain" description="Beta-lactamase-related" evidence="2">
    <location>
        <begin position="81"/>
        <end position="369"/>
    </location>
</feature>
<dbReference type="EC" id="3.4.16.4" evidence="3"/>
<gene>
    <name evidence="3" type="ORF">BJ963_002844</name>
</gene>
<dbReference type="AlphaFoldDB" id="A0A852T377"/>
<accession>A0A852T377</accession>
<comment type="caution">
    <text evidence="3">The sequence shown here is derived from an EMBL/GenBank/DDBJ whole genome shotgun (WGS) entry which is preliminary data.</text>
</comment>
<dbReference type="SUPFAM" id="SSF56601">
    <property type="entry name" value="beta-lactamase/transpeptidase-like"/>
    <property type="match status" value="1"/>
</dbReference>
<evidence type="ECO:0000256" key="1">
    <source>
        <dbReference type="SAM" id="SignalP"/>
    </source>
</evidence>
<dbReference type="InterPro" id="IPR050491">
    <property type="entry name" value="AmpC-like"/>
</dbReference>
<keyword evidence="3" id="KW-0121">Carboxypeptidase</keyword>